<feature type="domain" description="CRESS-DNA virus Rep endonuclease" evidence="12">
    <location>
        <begin position="24"/>
        <end position="122"/>
    </location>
</feature>
<evidence type="ECO:0000256" key="7">
    <source>
        <dbReference type="ARBA" id="ARBA00022741"/>
    </source>
</evidence>
<evidence type="ECO:0000259" key="12">
    <source>
        <dbReference type="PROSITE" id="PS52020"/>
    </source>
</evidence>
<evidence type="ECO:0000256" key="2">
    <source>
        <dbReference type="ARBA" id="ARBA00022679"/>
    </source>
</evidence>
<evidence type="ECO:0000256" key="1">
    <source>
        <dbReference type="ARBA" id="ARBA00004147"/>
    </source>
</evidence>
<comment type="subcellular location">
    <subcellularLocation>
        <location evidence="1">Host nucleus</location>
    </subcellularLocation>
</comment>
<keyword evidence="2" id="KW-0808">Transferase</keyword>
<accession>A0A2K9LSL9</accession>
<organism evidence="13">
    <name type="scientific">uncultured virus</name>
    <dbReference type="NCBI Taxonomy" id="340016"/>
    <lineage>
        <taxon>Viruses</taxon>
        <taxon>environmental samples</taxon>
    </lineage>
</organism>
<keyword evidence="6" id="KW-0479">Metal-binding</keyword>
<keyword evidence="10" id="KW-0190">Covalent protein-DNA linkage</keyword>
<dbReference type="GO" id="GO:0003677">
    <property type="term" value="F:DNA binding"/>
    <property type="evidence" value="ECO:0007669"/>
    <property type="project" value="UniProtKB-KW"/>
</dbReference>
<evidence type="ECO:0000256" key="3">
    <source>
        <dbReference type="ARBA" id="ARBA00022695"/>
    </source>
</evidence>
<dbReference type="GO" id="GO:0006260">
    <property type="term" value="P:DNA replication"/>
    <property type="evidence" value="ECO:0007669"/>
    <property type="project" value="UniProtKB-KW"/>
</dbReference>
<dbReference type="Gene3D" id="3.40.1310.20">
    <property type="match status" value="1"/>
</dbReference>
<evidence type="ECO:0000256" key="11">
    <source>
        <dbReference type="ARBA" id="ARBA00023125"/>
    </source>
</evidence>
<dbReference type="GO" id="GO:0046872">
    <property type="term" value="F:metal ion binding"/>
    <property type="evidence" value="ECO:0007669"/>
    <property type="project" value="UniProtKB-KW"/>
</dbReference>
<dbReference type="GO" id="GO:0016779">
    <property type="term" value="F:nucleotidyltransferase activity"/>
    <property type="evidence" value="ECO:0007669"/>
    <property type="project" value="UniProtKB-KW"/>
</dbReference>
<gene>
    <name evidence="13" type="primary">Rep</name>
</gene>
<evidence type="ECO:0000313" key="13">
    <source>
        <dbReference type="EMBL" id="AUM61862.1"/>
    </source>
</evidence>
<evidence type="ECO:0000256" key="9">
    <source>
        <dbReference type="ARBA" id="ARBA00022801"/>
    </source>
</evidence>
<evidence type="ECO:0000256" key="8">
    <source>
        <dbReference type="ARBA" id="ARBA00022759"/>
    </source>
</evidence>
<sequence>MSKNPKPKSVPKCSVGEGNTKLPPAPSLYWCFTWNNYNQKDIDLLKEKFVPLNIKYLFSEEIGKKCKTPHLQGFIQFPKKNRPSNLKLPKQIHWEKALGSLEQNLNYCTKDTGKCYTNISFPEKLEPVLSEKQLYPWQKYLINELEKKPDDRTIYWFWETEGNSGKTTLAIHLYDLFGAIPLEGKKNDILYCAAMFPSKIYIYDLERTMEDYVSYGAIEKIKNGFYMCAKYESKPIRRNKPHVVIFANFEPDYQSLSRDRWHVVYINEKKEAEHKKL</sequence>
<dbReference type="GO" id="GO:0004519">
    <property type="term" value="F:endonuclease activity"/>
    <property type="evidence" value="ECO:0007669"/>
    <property type="project" value="UniProtKB-KW"/>
</dbReference>
<dbReference type="InterPro" id="IPR049912">
    <property type="entry name" value="CRESS_DNA_REP"/>
</dbReference>
<dbReference type="Pfam" id="PF02407">
    <property type="entry name" value="Viral_Rep"/>
    <property type="match status" value="1"/>
</dbReference>
<keyword evidence="5" id="KW-0540">Nuclease</keyword>
<evidence type="ECO:0000256" key="10">
    <source>
        <dbReference type="ARBA" id="ARBA00023124"/>
    </source>
</evidence>
<name>A0A2K9LSL9_9VIRU</name>
<dbReference type="PROSITE" id="PS52020">
    <property type="entry name" value="CRESS_DNA_REP"/>
    <property type="match status" value="1"/>
</dbReference>
<evidence type="ECO:0000256" key="5">
    <source>
        <dbReference type="ARBA" id="ARBA00022722"/>
    </source>
</evidence>
<dbReference type="EMBL" id="KY487897">
    <property type="protein sequence ID" value="AUM61862.1"/>
    <property type="molecule type" value="Genomic_DNA"/>
</dbReference>
<reference evidence="13" key="1">
    <citation type="submission" date="2017-01" db="EMBL/GenBank/DDBJ databases">
        <title>High-throughput sequencing uncovers low homogeneity in the biogeography of single-stranded DNA viruses.</title>
        <authorList>
            <person name="Pearson V.M."/>
            <person name="Rokyta D.R."/>
        </authorList>
    </citation>
    <scope>NUCLEOTIDE SEQUENCE</scope>
</reference>
<keyword evidence="8" id="KW-0255">Endonuclease</keyword>
<dbReference type="GO" id="GO:0016787">
    <property type="term" value="F:hydrolase activity"/>
    <property type="evidence" value="ECO:0007669"/>
    <property type="project" value="UniProtKB-KW"/>
</dbReference>
<keyword evidence="11" id="KW-0238">DNA-binding</keyword>
<proteinExistence type="predicted"/>
<keyword evidence="3" id="KW-0548">Nucleotidyltransferase</keyword>
<evidence type="ECO:0000256" key="6">
    <source>
        <dbReference type="ARBA" id="ARBA00022723"/>
    </source>
</evidence>
<dbReference type="GO" id="GO:0042025">
    <property type="term" value="C:host cell nucleus"/>
    <property type="evidence" value="ECO:0007669"/>
    <property type="project" value="UniProtKB-SubCell"/>
</dbReference>
<dbReference type="GO" id="GO:0000166">
    <property type="term" value="F:nucleotide binding"/>
    <property type="evidence" value="ECO:0007669"/>
    <property type="project" value="UniProtKB-KW"/>
</dbReference>
<protein>
    <submittedName>
        <fullName evidence="13">Rep</fullName>
    </submittedName>
</protein>
<evidence type="ECO:0000256" key="4">
    <source>
        <dbReference type="ARBA" id="ARBA00022705"/>
    </source>
</evidence>
<keyword evidence="4" id="KW-0235">DNA replication</keyword>
<keyword evidence="9" id="KW-0378">Hydrolase</keyword>
<keyword evidence="7" id="KW-0547">Nucleotide-binding</keyword>